<evidence type="ECO:0000256" key="3">
    <source>
        <dbReference type="ARBA" id="ARBA00023127"/>
    </source>
</evidence>
<dbReference type="FunFam" id="1.10.472.10:FF:000001">
    <property type="entry name" value="G2/mitotic-specific cyclin"/>
    <property type="match status" value="1"/>
</dbReference>
<feature type="domain" description="Cyclin C-terminal" evidence="7">
    <location>
        <begin position="279"/>
        <end position="399"/>
    </location>
</feature>
<feature type="domain" description="Cyclin-like" evidence="6">
    <location>
        <begin position="283"/>
        <end position="366"/>
    </location>
</feature>
<dbReference type="Pfam" id="PF00134">
    <property type="entry name" value="Cyclin_N"/>
    <property type="match status" value="1"/>
</dbReference>
<accession>I7HPL0</accession>
<evidence type="ECO:0000259" key="6">
    <source>
        <dbReference type="SMART" id="SM00385"/>
    </source>
</evidence>
<dbReference type="SMART" id="SM00385">
    <property type="entry name" value="CYCLIN"/>
    <property type="match status" value="2"/>
</dbReference>
<dbReference type="InterPro" id="IPR006671">
    <property type="entry name" value="Cyclin_N"/>
</dbReference>
<dbReference type="InterPro" id="IPR039361">
    <property type="entry name" value="Cyclin"/>
</dbReference>
<evidence type="ECO:0000313" key="8">
    <source>
        <dbReference type="EMBL" id="CBZ41115.1"/>
    </source>
</evidence>
<dbReference type="SMART" id="SM01332">
    <property type="entry name" value="Cyclin_C"/>
    <property type="match status" value="1"/>
</dbReference>
<keyword evidence="2" id="KW-0132">Cell division</keyword>
<dbReference type="InterPro" id="IPR046965">
    <property type="entry name" value="Cyclin_A/B-like"/>
</dbReference>
<organism evidence="8">
    <name type="scientific">Oikopleura dioica</name>
    <name type="common">Tunicate</name>
    <dbReference type="NCBI Taxonomy" id="34765"/>
    <lineage>
        <taxon>Eukaryota</taxon>
        <taxon>Metazoa</taxon>
        <taxon>Chordata</taxon>
        <taxon>Tunicata</taxon>
        <taxon>Appendicularia</taxon>
        <taxon>Copelata</taxon>
        <taxon>Oikopleuridae</taxon>
        <taxon>Oikopleura</taxon>
    </lineage>
</organism>
<sequence>MEARRLNPRNRLEGDGLVSKGIGGIAKQRTALGAVHGSNRQIKDEASKPHVRTTRAQMLRSKMVDNQRTKPAVKSQNQPIKRKAEAKKAKIEIIEEKPQVQEMSFDCPMDVSMSSLKSEDEVDEKLQEAIKKVEELDNKDDGNGGPYVNEIYDYTKYLEHAYAVKPRFLDEHKEVSHKMRTILVDWIVQVHQRFKLQNETLHLTVAIMDRYLSKVQDLPRKEMQMIGLTSMLLASKYEEIYMPDLGDFEFICDNAYTRDDFKATELEILDVLQCNLAFGLSIEHLRRFSTVLTDEIDGMHHSLGKYFLELALMDYDLCTFKPSIIAAGSMKLALEMHGDKEWDCRLTHFSGYKSDDLEFFINLLCKTIYMVHFTKSKYQAIKKKYSSDKLCAAAKYDKFDELKEEIYRRAKLAKEQTDKR</sequence>
<dbReference type="GO" id="GO:0044772">
    <property type="term" value="P:mitotic cell cycle phase transition"/>
    <property type="evidence" value="ECO:0007669"/>
    <property type="project" value="InterPro"/>
</dbReference>
<evidence type="ECO:0000256" key="4">
    <source>
        <dbReference type="ARBA" id="ARBA00023306"/>
    </source>
</evidence>
<dbReference type="InterPro" id="IPR013763">
    <property type="entry name" value="Cyclin-like_dom"/>
</dbReference>
<comment type="similarity">
    <text evidence="1">Belongs to the cyclin family. Cyclin AB subfamily.</text>
</comment>
<keyword evidence="4" id="KW-0131">Cell cycle</keyword>
<dbReference type="GO" id="GO:0016538">
    <property type="term" value="F:cyclin-dependent protein serine/threonine kinase regulator activity"/>
    <property type="evidence" value="ECO:0007669"/>
    <property type="project" value="InterPro"/>
</dbReference>
<dbReference type="EMBL" id="FR821606">
    <property type="protein sequence ID" value="CBZ41115.1"/>
    <property type="molecule type" value="Genomic_DNA"/>
</dbReference>
<evidence type="ECO:0000259" key="7">
    <source>
        <dbReference type="SMART" id="SM01332"/>
    </source>
</evidence>
<protein>
    <submittedName>
        <fullName evidence="8">Cyclin Bc protein</fullName>
    </submittedName>
</protein>
<keyword evidence="3 5" id="KW-0195">Cyclin</keyword>
<name>I7HPL0_OIKDI</name>
<feature type="domain" description="Cyclin-like" evidence="6">
    <location>
        <begin position="185"/>
        <end position="270"/>
    </location>
</feature>
<evidence type="ECO:0000256" key="2">
    <source>
        <dbReference type="ARBA" id="ARBA00022618"/>
    </source>
</evidence>
<dbReference type="PANTHER" id="PTHR10177">
    <property type="entry name" value="CYCLINS"/>
    <property type="match status" value="1"/>
</dbReference>
<dbReference type="PROSITE" id="PS00292">
    <property type="entry name" value="CYCLINS"/>
    <property type="match status" value="1"/>
</dbReference>
<dbReference type="AlphaFoldDB" id="I7HPL0"/>
<reference evidence="8" key="1">
    <citation type="submission" date="2011-02" db="EMBL/GenBank/DDBJ databases">
        <title>Expansion of cyclin B, D and CDK1 repertoires in a chordate, Oikopleura, that extensively endoreduplicates.</title>
        <authorList>
            <person name="Campsteijn C."/>
            <person name="Ovrebo J.I."/>
            <person name="Karlsen B.O."/>
            <person name="Thompson E.M."/>
        </authorList>
    </citation>
    <scope>NUCLEOTIDE SEQUENCE</scope>
</reference>
<dbReference type="InterPro" id="IPR004367">
    <property type="entry name" value="Cyclin_C-dom"/>
</dbReference>
<proteinExistence type="inferred from homology"/>
<dbReference type="Pfam" id="PF02984">
    <property type="entry name" value="Cyclin_C"/>
    <property type="match status" value="1"/>
</dbReference>
<evidence type="ECO:0000256" key="5">
    <source>
        <dbReference type="RuleBase" id="RU000383"/>
    </source>
</evidence>
<dbReference type="InterPro" id="IPR036915">
    <property type="entry name" value="Cyclin-like_sf"/>
</dbReference>
<dbReference type="CDD" id="cd20507">
    <property type="entry name" value="CYCLIN_CCNB1-like_rpt1"/>
    <property type="match status" value="1"/>
</dbReference>
<dbReference type="Gene3D" id="1.10.472.10">
    <property type="entry name" value="Cyclin-like"/>
    <property type="match status" value="2"/>
</dbReference>
<dbReference type="SUPFAM" id="SSF47954">
    <property type="entry name" value="Cyclin-like"/>
    <property type="match status" value="2"/>
</dbReference>
<dbReference type="PIRSF" id="PIRSF001771">
    <property type="entry name" value="Cyclin_A_B_D_E"/>
    <property type="match status" value="1"/>
</dbReference>
<dbReference type="GO" id="GO:0051301">
    <property type="term" value="P:cell division"/>
    <property type="evidence" value="ECO:0007669"/>
    <property type="project" value="UniProtKB-KW"/>
</dbReference>
<gene>
    <name evidence="8" type="primary">cyclinBc</name>
</gene>
<evidence type="ECO:0000256" key="1">
    <source>
        <dbReference type="ARBA" id="ARBA00006955"/>
    </source>
</evidence>
<dbReference type="InterPro" id="IPR048258">
    <property type="entry name" value="Cyclins_cyclin-box"/>
</dbReference>